<protein>
    <recommendedName>
        <fullName evidence="2">CCHC-type domain-containing protein</fullName>
    </recommendedName>
</protein>
<dbReference type="EMBL" id="CM004388">
    <property type="protein sequence ID" value="OAY58986.1"/>
    <property type="molecule type" value="Genomic_DNA"/>
</dbReference>
<dbReference type="InterPro" id="IPR025836">
    <property type="entry name" value="Zn_knuckle_CX2CX4HX4C"/>
</dbReference>
<sequence length="101" mass="11678">MYQLLCLAKQPPDKLLDELSFDECPFWIQIQGLLPNHMTLANAKTIGNFIGNFIDYDLTFNRVVGITRVIHWIKFQFKKLPDFCFNCDIIGHLNKECSSPA</sequence>
<dbReference type="AlphaFoldDB" id="A0A2C9WG94"/>
<keyword evidence="1" id="KW-0862">Zinc</keyword>
<dbReference type="GO" id="GO:0003676">
    <property type="term" value="F:nucleic acid binding"/>
    <property type="evidence" value="ECO:0007669"/>
    <property type="project" value="InterPro"/>
</dbReference>
<evidence type="ECO:0000313" key="3">
    <source>
        <dbReference type="EMBL" id="OAY58986.1"/>
    </source>
</evidence>
<reference evidence="3" key="1">
    <citation type="submission" date="2016-02" db="EMBL/GenBank/DDBJ databases">
        <title>WGS assembly of Manihot esculenta.</title>
        <authorList>
            <person name="Bredeson J.V."/>
            <person name="Prochnik S.E."/>
            <person name="Lyons J.B."/>
            <person name="Schmutz J."/>
            <person name="Grimwood J."/>
            <person name="Vrebalov J."/>
            <person name="Bart R.S."/>
            <person name="Amuge T."/>
            <person name="Ferguson M.E."/>
            <person name="Green R."/>
            <person name="Putnam N."/>
            <person name="Stites J."/>
            <person name="Rounsley S."/>
            <person name="Rokhsar D.S."/>
        </authorList>
    </citation>
    <scope>NUCLEOTIDE SEQUENCE [LARGE SCALE GENOMIC DNA]</scope>
    <source>
        <tissue evidence="3">Leaf</tissue>
    </source>
</reference>
<name>A0A2C9WG94_MANES</name>
<keyword evidence="1" id="KW-0479">Metal-binding</keyword>
<dbReference type="PROSITE" id="PS50158">
    <property type="entry name" value="ZF_CCHC"/>
    <property type="match status" value="1"/>
</dbReference>
<proteinExistence type="predicted"/>
<keyword evidence="1" id="KW-0863">Zinc-finger</keyword>
<gene>
    <name evidence="3" type="ORF">MANES_02G222400</name>
</gene>
<dbReference type="GO" id="GO:0008270">
    <property type="term" value="F:zinc ion binding"/>
    <property type="evidence" value="ECO:0007669"/>
    <property type="project" value="UniProtKB-KW"/>
</dbReference>
<evidence type="ECO:0000256" key="1">
    <source>
        <dbReference type="PROSITE-ProRule" id="PRU00047"/>
    </source>
</evidence>
<evidence type="ECO:0000259" key="2">
    <source>
        <dbReference type="PROSITE" id="PS50158"/>
    </source>
</evidence>
<dbReference type="Pfam" id="PF14392">
    <property type="entry name" value="zf-CCHC_4"/>
    <property type="match status" value="1"/>
</dbReference>
<feature type="domain" description="CCHC-type" evidence="2">
    <location>
        <begin position="84"/>
        <end position="97"/>
    </location>
</feature>
<accession>A0A2C9WG94</accession>
<dbReference type="InterPro" id="IPR001878">
    <property type="entry name" value="Znf_CCHC"/>
</dbReference>
<organism evidence="3">
    <name type="scientific">Manihot esculenta</name>
    <name type="common">Cassava</name>
    <name type="synonym">Jatropha manihot</name>
    <dbReference type="NCBI Taxonomy" id="3983"/>
    <lineage>
        <taxon>Eukaryota</taxon>
        <taxon>Viridiplantae</taxon>
        <taxon>Streptophyta</taxon>
        <taxon>Embryophyta</taxon>
        <taxon>Tracheophyta</taxon>
        <taxon>Spermatophyta</taxon>
        <taxon>Magnoliopsida</taxon>
        <taxon>eudicotyledons</taxon>
        <taxon>Gunneridae</taxon>
        <taxon>Pentapetalae</taxon>
        <taxon>rosids</taxon>
        <taxon>fabids</taxon>
        <taxon>Malpighiales</taxon>
        <taxon>Euphorbiaceae</taxon>
        <taxon>Crotonoideae</taxon>
        <taxon>Manihoteae</taxon>
        <taxon>Manihot</taxon>
    </lineage>
</organism>